<dbReference type="NCBIfam" id="TIGR00719">
    <property type="entry name" value="sda_beta"/>
    <property type="match status" value="1"/>
</dbReference>
<dbReference type="PANTHER" id="PTHR30182:SF12">
    <property type="entry name" value="L-SERINE DEHYDRATASE, BETA CHAIN-RELATED"/>
    <property type="match status" value="1"/>
</dbReference>
<dbReference type="Pfam" id="PF03315">
    <property type="entry name" value="SDH_beta"/>
    <property type="match status" value="1"/>
</dbReference>
<name>A0A1T2X847_9BACL</name>
<evidence type="ECO:0000256" key="1">
    <source>
        <dbReference type="ARBA" id="ARBA00001966"/>
    </source>
</evidence>
<dbReference type="EMBL" id="MSZX01000008">
    <property type="protein sequence ID" value="OPA75763.1"/>
    <property type="molecule type" value="Genomic_DNA"/>
</dbReference>
<comment type="cofactor">
    <cofactor evidence="1 12">
        <name>[4Fe-4S] cluster</name>
        <dbReference type="ChEBI" id="CHEBI:49883"/>
    </cofactor>
</comment>
<keyword evidence="8 11" id="KW-0411">Iron-sulfur</keyword>
<accession>A0A1T2X847</accession>
<dbReference type="InterPro" id="IPR005131">
    <property type="entry name" value="Ser_deHydtase_bsu"/>
</dbReference>
<evidence type="ECO:0000256" key="4">
    <source>
        <dbReference type="ARBA" id="ARBA00022432"/>
    </source>
</evidence>
<keyword evidence="15" id="KW-1185">Reference proteome</keyword>
<dbReference type="Gene3D" id="3.30.70.260">
    <property type="match status" value="1"/>
</dbReference>
<dbReference type="InterPro" id="IPR002912">
    <property type="entry name" value="ACT_dom"/>
</dbReference>
<dbReference type="FunFam" id="3.30.70.260:FF:000008">
    <property type="entry name" value="D-3-phosphoglycerate dehydrogenase, chloroplastic"/>
    <property type="match status" value="1"/>
</dbReference>
<evidence type="ECO:0000256" key="8">
    <source>
        <dbReference type="ARBA" id="ARBA00023014"/>
    </source>
</evidence>
<feature type="domain" description="ACT" evidence="13">
    <location>
        <begin position="148"/>
        <end position="220"/>
    </location>
</feature>
<dbReference type="InterPro" id="IPR051318">
    <property type="entry name" value="Fe-S_L-Ser"/>
</dbReference>
<comment type="pathway">
    <text evidence="2 11">Carbohydrate biosynthesis; gluconeogenesis.</text>
</comment>
<dbReference type="GO" id="GO:0046872">
    <property type="term" value="F:metal ion binding"/>
    <property type="evidence" value="ECO:0007669"/>
    <property type="project" value="UniProtKB-UniRule"/>
</dbReference>
<dbReference type="SUPFAM" id="SSF143548">
    <property type="entry name" value="Serine metabolism enzymes domain"/>
    <property type="match status" value="1"/>
</dbReference>
<dbReference type="Pfam" id="PF01842">
    <property type="entry name" value="ACT"/>
    <property type="match status" value="1"/>
</dbReference>
<dbReference type="PROSITE" id="PS51671">
    <property type="entry name" value="ACT"/>
    <property type="match status" value="1"/>
</dbReference>
<dbReference type="FunFam" id="3.30.1330.90:FF:000004">
    <property type="entry name" value="L-serine dehydratase, iron-sulfur-dependent subunit beta"/>
    <property type="match status" value="1"/>
</dbReference>
<reference evidence="14 15" key="1">
    <citation type="submission" date="2017-01" db="EMBL/GenBank/DDBJ databases">
        <title>Genome analysis of Paenibacillus selenitrireducens ES3-24.</title>
        <authorList>
            <person name="Xu D."/>
            <person name="Yao R."/>
            <person name="Zheng S."/>
        </authorList>
    </citation>
    <scope>NUCLEOTIDE SEQUENCE [LARGE SCALE GENOMIC DNA]</scope>
    <source>
        <strain evidence="14 15">ES3-24</strain>
    </source>
</reference>
<dbReference type="SUPFAM" id="SSF55021">
    <property type="entry name" value="ACT-like"/>
    <property type="match status" value="1"/>
</dbReference>
<evidence type="ECO:0000256" key="6">
    <source>
        <dbReference type="ARBA" id="ARBA00022723"/>
    </source>
</evidence>
<comment type="caution">
    <text evidence="14">The sequence shown here is derived from an EMBL/GenBank/DDBJ whole genome shotgun (WGS) entry which is preliminary data.</text>
</comment>
<dbReference type="Proteomes" id="UP000190188">
    <property type="component" value="Unassembled WGS sequence"/>
</dbReference>
<evidence type="ECO:0000256" key="12">
    <source>
        <dbReference type="RuleBase" id="RU366059"/>
    </source>
</evidence>
<dbReference type="CDD" id="cd04903">
    <property type="entry name" value="ACT_LSD"/>
    <property type="match status" value="1"/>
</dbReference>
<keyword evidence="9 11" id="KW-0456">Lyase</keyword>
<dbReference type="UniPathway" id="UPA00138"/>
<evidence type="ECO:0000313" key="15">
    <source>
        <dbReference type="Proteomes" id="UP000190188"/>
    </source>
</evidence>
<comment type="similarity">
    <text evidence="3 11 12">Belongs to the iron-sulfur dependent L-serine dehydratase family.</text>
</comment>
<evidence type="ECO:0000256" key="7">
    <source>
        <dbReference type="ARBA" id="ARBA00023004"/>
    </source>
</evidence>
<dbReference type="GO" id="GO:0051539">
    <property type="term" value="F:4 iron, 4 sulfur cluster binding"/>
    <property type="evidence" value="ECO:0007669"/>
    <property type="project" value="UniProtKB-UniRule"/>
</dbReference>
<keyword evidence="7 11" id="KW-0408">Iron</keyword>
<gene>
    <name evidence="14" type="ORF">BVG16_20760</name>
</gene>
<evidence type="ECO:0000256" key="3">
    <source>
        <dbReference type="ARBA" id="ARBA00008636"/>
    </source>
</evidence>
<dbReference type="OrthoDB" id="9813137at2"/>
<keyword evidence="4 11" id="KW-0312">Gluconeogenesis</keyword>
<evidence type="ECO:0000256" key="5">
    <source>
        <dbReference type="ARBA" id="ARBA00022485"/>
    </source>
</evidence>
<dbReference type="Gene3D" id="3.30.1330.90">
    <property type="entry name" value="D-3-phosphoglycerate dehydrogenase, domain 3"/>
    <property type="match status" value="1"/>
</dbReference>
<comment type="catalytic activity">
    <reaction evidence="10 11 12">
        <text>L-serine = pyruvate + NH4(+)</text>
        <dbReference type="Rhea" id="RHEA:19169"/>
        <dbReference type="ChEBI" id="CHEBI:15361"/>
        <dbReference type="ChEBI" id="CHEBI:28938"/>
        <dbReference type="ChEBI" id="CHEBI:33384"/>
        <dbReference type="EC" id="4.3.1.17"/>
    </reaction>
</comment>
<dbReference type="PIRSF" id="PIRSF036692">
    <property type="entry name" value="SDH_B"/>
    <property type="match status" value="1"/>
</dbReference>
<evidence type="ECO:0000313" key="14">
    <source>
        <dbReference type="EMBL" id="OPA75763.1"/>
    </source>
</evidence>
<evidence type="ECO:0000256" key="9">
    <source>
        <dbReference type="ARBA" id="ARBA00023239"/>
    </source>
</evidence>
<dbReference type="InterPro" id="IPR029009">
    <property type="entry name" value="ASB_dom_sf"/>
</dbReference>
<dbReference type="GO" id="GO:0006094">
    <property type="term" value="P:gluconeogenesis"/>
    <property type="evidence" value="ECO:0007669"/>
    <property type="project" value="UniProtKB-UniRule"/>
</dbReference>
<dbReference type="InterPro" id="IPR045865">
    <property type="entry name" value="ACT-like_dom_sf"/>
</dbReference>
<evidence type="ECO:0000259" key="13">
    <source>
        <dbReference type="PROSITE" id="PS51671"/>
    </source>
</evidence>
<keyword evidence="5 11" id="KW-0004">4Fe-4S</keyword>
<dbReference type="PANTHER" id="PTHR30182">
    <property type="entry name" value="L-SERINE DEHYDRATASE"/>
    <property type="match status" value="1"/>
</dbReference>
<evidence type="ECO:0000256" key="10">
    <source>
        <dbReference type="ARBA" id="ARBA00049406"/>
    </source>
</evidence>
<sequence>MKYNSVFDIIGPIMIGPSSSHTAGAAIIGRLARSVFGRMPKIADIHLYGSFAETYKGHATDVAIVGGLLDFDTNDERIPQSLHLAREAGMEVAFHTEEAVPEHPNTTMIHLEDEHGSMEIIGVSIGGGKVEITELNGFKLKLNGMYPAILVLHDDRFGVISGVTNILTKHRVNIGHMEVSRKEKGKMALMVIEVDQNLQDSILDEIRGLEHVTQVTRMSP</sequence>
<proteinExistence type="inferred from homology"/>
<organism evidence="14 15">
    <name type="scientific">Paenibacillus selenitireducens</name>
    <dbReference type="NCBI Taxonomy" id="1324314"/>
    <lineage>
        <taxon>Bacteria</taxon>
        <taxon>Bacillati</taxon>
        <taxon>Bacillota</taxon>
        <taxon>Bacilli</taxon>
        <taxon>Bacillales</taxon>
        <taxon>Paenibacillaceae</taxon>
        <taxon>Paenibacillus</taxon>
    </lineage>
</organism>
<dbReference type="AlphaFoldDB" id="A0A1T2X847"/>
<dbReference type="InterPro" id="IPR004643">
    <property type="entry name" value="Fe-S_L-Ser_bsu"/>
</dbReference>
<protein>
    <recommendedName>
        <fullName evidence="11">L-serine deaminase</fullName>
    </recommendedName>
</protein>
<dbReference type="STRING" id="1324314.BVG16_20760"/>
<keyword evidence="6 11" id="KW-0479">Metal-binding</keyword>
<evidence type="ECO:0000256" key="2">
    <source>
        <dbReference type="ARBA" id="ARBA00004742"/>
    </source>
</evidence>
<evidence type="ECO:0000256" key="11">
    <source>
        <dbReference type="PIRNR" id="PIRNR036692"/>
    </source>
</evidence>
<dbReference type="RefSeq" id="WP_078501095.1">
    <property type="nucleotide sequence ID" value="NZ_MSZX01000008.1"/>
</dbReference>
<dbReference type="GO" id="GO:0003941">
    <property type="term" value="F:L-serine ammonia-lyase activity"/>
    <property type="evidence" value="ECO:0007669"/>
    <property type="project" value="UniProtKB-UniRule"/>
</dbReference>